<dbReference type="Gene3D" id="3.30.160.20">
    <property type="match status" value="1"/>
</dbReference>
<dbReference type="Proteomes" id="UP000008144">
    <property type="component" value="Chromosome 2"/>
</dbReference>
<evidence type="ECO:0000313" key="10">
    <source>
        <dbReference type="Proteomes" id="UP000008144"/>
    </source>
</evidence>
<evidence type="ECO:0000256" key="5">
    <source>
        <dbReference type="ARBA" id="ARBA00023274"/>
    </source>
</evidence>
<dbReference type="AlphaFoldDB" id="F6S809"/>
<organism evidence="9 10">
    <name type="scientific">Ciona intestinalis</name>
    <name type="common">Transparent sea squirt</name>
    <name type="synonym">Ascidia intestinalis</name>
    <dbReference type="NCBI Taxonomy" id="7719"/>
    <lineage>
        <taxon>Eukaryota</taxon>
        <taxon>Metazoa</taxon>
        <taxon>Chordata</taxon>
        <taxon>Tunicata</taxon>
        <taxon>Ascidiacea</taxon>
        <taxon>Phlebobranchia</taxon>
        <taxon>Cionidae</taxon>
        <taxon>Ciona</taxon>
    </lineage>
</organism>
<reference evidence="9" key="2">
    <citation type="journal article" date="2008" name="Genome Biol.">
        <title>Improved genome assembly and evidence-based global gene model set for the chordate Ciona intestinalis: new insight into intron and operon populations.</title>
        <authorList>
            <person name="Satou Y."/>
            <person name="Mineta K."/>
            <person name="Ogasawara M."/>
            <person name="Sasakura Y."/>
            <person name="Shoguchi E."/>
            <person name="Ueno K."/>
            <person name="Yamada L."/>
            <person name="Matsumoto J."/>
            <person name="Wasserscheid J."/>
            <person name="Dewar K."/>
            <person name="Wiley G.B."/>
            <person name="Macmil S.L."/>
            <person name="Roe B.A."/>
            <person name="Zeller R.W."/>
            <person name="Hastings K.E."/>
            <person name="Lemaire P."/>
            <person name="Lindquist E."/>
            <person name="Endo T."/>
            <person name="Hotta K."/>
            <person name="Inaba K."/>
        </authorList>
    </citation>
    <scope>NUCLEOTIDE SEQUENCE [LARGE SCALE GENOMIC DNA]</scope>
    <source>
        <strain evidence="9">wild type</strain>
    </source>
</reference>
<evidence type="ECO:0000313" key="9">
    <source>
        <dbReference type="Ensembl" id="ENSCINP00000026945.2"/>
    </source>
</evidence>
<dbReference type="GO" id="GO:0070125">
    <property type="term" value="P:mitochondrial translational elongation"/>
    <property type="evidence" value="ECO:0000318"/>
    <property type="project" value="GO_Central"/>
</dbReference>
<feature type="domain" description="RNase III" evidence="8">
    <location>
        <begin position="40"/>
        <end position="160"/>
    </location>
</feature>
<dbReference type="GO" id="GO:0006396">
    <property type="term" value="P:RNA processing"/>
    <property type="evidence" value="ECO:0007669"/>
    <property type="project" value="InterPro"/>
</dbReference>
<dbReference type="Ensembl" id="ENSCINT00000027191.2">
    <property type="protein sequence ID" value="ENSCINP00000026945.2"/>
    <property type="gene ID" value="ENSCING00000015058.2"/>
</dbReference>
<protein>
    <recommendedName>
        <fullName evidence="7">Large ribosomal subunit protein mL44</fullName>
    </recommendedName>
</protein>
<dbReference type="GO" id="GO:0005762">
    <property type="term" value="C:mitochondrial large ribosomal subunit"/>
    <property type="evidence" value="ECO:0000318"/>
    <property type="project" value="GO_Central"/>
</dbReference>
<dbReference type="SUPFAM" id="SSF69065">
    <property type="entry name" value="RNase III domain-like"/>
    <property type="match status" value="1"/>
</dbReference>
<reference evidence="9" key="4">
    <citation type="submission" date="2025-09" db="UniProtKB">
        <authorList>
            <consortium name="Ensembl"/>
        </authorList>
    </citation>
    <scope>IDENTIFICATION</scope>
</reference>
<evidence type="ECO:0000256" key="6">
    <source>
        <dbReference type="ARBA" id="ARBA00024034"/>
    </source>
</evidence>
<evidence type="ECO:0000259" key="8">
    <source>
        <dbReference type="PROSITE" id="PS50142"/>
    </source>
</evidence>
<dbReference type="InterPro" id="IPR000999">
    <property type="entry name" value="RNase_III_dom"/>
</dbReference>
<comment type="subcellular location">
    <subcellularLocation>
        <location evidence="1">Mitochondrion</location>
    </subcellularLocation>
</comment>
<keyword evidence="4" id="KW-0496">Mitochondrion</keyword>
<dbReference type="Pfam" id="PF22935">
    <property type="entry name" value="RM44_endonuclase"/>
    <property type="match status" value="1"/>
</dbReference>
<dbReference type="CDD" id="cd19874">
    <property type="entry name" value="DSRM_MRPL44"/>
    <property type="match status" value="1"/>
</dbReference>
<name>F6S809_CIOIN</name>
<keyword evidence="3" id="KW-0689">Ribosomal protein</keyword>
<keyword evidence="10" id="KW-1185">Reference proteome</keyword>
<dbReference type="EMBL" id="EAAA01001354">
    <property type="status" value="NOT_ANNOTATED_CDS"/>
    <property type="molecule type" value="Genomic_DNA"/>
</dbReference>
<dbReference type="InterPro" id="IPR044444">
    <property type="entry name" value="Ribosomal_mL44_DSRM_metazoa"/>
</dbReference>
<evidence type="ECO:0000256" key="3">
    <source>
        <dbReference type="ARBA" id="ARBA00022980"/>
    </source>
</evidence>
<dbReference type="PROSITE" id="PS50142">
    <property type="entry name" value="RNASE_3_2"/>
    <property type="match status" value="1"/>
</dbReference>
<dbReference type="GO" id="GO:0003725">
    <property type="term" value="F:double-stranded RNA binding"/>
    <property type="evidence" value="ECO:0007669"/>
    <property type="project" value="InterPro"/>
</dbReference>
<dbReference type="InParanoid" id="F6S809"/>
<keyword evidence="2" id="KW-0809">Transit peptide</keyword>
<dbReference type="OMA" id="RHIKRWV"/>
<reference evidence="10" key="1">
    <citation type="journal article" date="2002" name="Science">
        <title>The draft genome of Ciona intestinalis: insights into chordate and vertebrate origins.</title>
        <authorList>
            <person name="Dehal P."/>
            <person name="Satou Y."/>
            <person name="Campbell R.K."/>
            <person name="Chapman J."/>
            <person name="Degnan B."/>
            <person name="De Tomaso A."/>
            <person name="Davidson B."/>
            <person name="Di Gregorio A."/>
            <person name="Gelpke M."/>
            <person name="Goodstein D.M."/>
            <person name="Harafuji N."/>
            <person name="Hastings K.E."/>
            <person name="Ho I."/>
            <person name="Hotta K."/>
            <person name="Huang W."/>
            <person name="Kawashima T."/>
            <person name="Lemaire P."/>
            <person name="Martinez D."/>
            <person name="Meinertzhagen I.A."/>
            <person name="Necula S."/>
            <person name="Nonaka M."/>
            <person name="Putnam N."/>
            <person name="Rash S."/>
            <person name="Saiga H."/>
            <person name="Satake M."/>
            <person name="Terry A."/>
            <person name="Yamada L."/>
            <person name="Wang H.G."/>
            <person name="Awazu S."/>
            <person name="Azumi K."/>
            <person name="Boore J."/>
            <person name="Branno M."/>
            <person name="Chin-Bow S."/>
            <person name="DeSantis R."/>
            <person name="Doyle S."/>
            <person name="Francino P."/>
            <person name="Keys D.N."/>
            <person name="Haga S."/>
            <person name="Hayashi H."/>
            <person name="Hino K."/>
            <person name="Imai K.S."/>
            <person name="Inaba K."/>
            <person name="Kano S."/>
            <person name="Kobayashi K."/>
            <person name="Kobayashi M."/>
            <person name="Lee B.I."/>
            <person name="Makabe K.W."/>
            <person name="Manohar C."/>
            <person name="Matassi G."/>
            <person name="Medina M."/>
            <person name="Mochizuki Y."/>
            <person name="Mount S."/>
            <person name="Morishita T."/>
            <person name="Miura S."/>
            <person name="Nakayama A."/>
            <person name="Nishizaka S."/>
            <person name="Nomoto H."/>
            <person name="Ohta F."/>
            <person name="Oishi K."/>
            <person name="Rigoutsos I."/>
            <person name="Sano M."/>
            <person name="Sasaki A."/>
            <person name="Sasakura Y."/>
            <person name="Shoguchi E."/>
            <person name="Shin-i T."/>
            <person name="Spagnuolo A."/>
            <person name="Stainier D."/>
            <person name="Suzuki M.M."/>
            <person name="Tassy O."/>
            <person name="Takatori N."/>
            <person name="Tokuoka M."/>
            <person name="Yagi K."/>
            <person name="Yoshizaki F."/>
            <person name="Wada S."/>
            <person name="Zhang C."/>
            <person name="Hyatt P.D."/>
            <person name="Larimer F."/>
            <person name="Detter C."/>
            <person name="Doggett N."/>
            <person name="Glavina T."/>
            <person name="Hawkins T."/>
            <person name="Richardson P."/>
            <person name="Lucas S."/>
            <person name="Kohara Y."/>
            <person name="Levine M."/>
            <person name="Satoh N."/>
            <person name="Rokhsar D.S."/>
        </authorList>
    </citation>
    <scope>NUCLEOTIDE SEQUENCE [LARGE SCALE GENOMIC DNA]</scope>
</reference>
<dbReference type="STRING" id="7719.ENSCINP00000026945"/>
<dbReference type="SUPFAM" id="SSF54768">
    <property type="entry name" value="dsRNA-binding domain-like"/>
    <property type="match status" value="1"/>
</dbReference>
<evidence type="ECO:0000256" key="1">
    <source>
        <dbReference type="ARBA" id="ARBA00004173"/>
    </source>
</evidence>
<dbReference type="HOGENOM" id="CLU_058895_1_0_1"/>
<dbReference type="GO" id="GO:0005634">
    <property type="term" value="C:nucleus"/>
    <property type="evidence" value="ECO:0000318"/>
    <property type="project" value="GO_Central"/>
</dbReference>
<proteinExistence type="inferred from homology"/>
<dbReference type="InterPro" id="IPR036389">
    <property type="entry name" value="RNase_III_sf"/>
</dbReference>
<dbReference type="FunCoup" id="F6S809">
    <property type="interactions" value="587"/>
</dbReference>
<dbReference type="InterPro" id="IPR055189">
    <property type="entry name" value="RM44_endonuclase"/>
</dbReference>
<reference evidence="9" key="3">
    <citation type="submission" date="2025-08" db="UniProtKB">
        <authorList>
            <consortium name="Ensembl"/>
        </authorList>
    </citation>
    <scope>IDENTIFICATION</scope>
</reference>
<dbReference type="FunFam" id="1.10.1520.10:FF:000045">
    <property type="entry name" value="39S ribosomal protein L44, mitochondrial"/>
    <property type="match status" value="1"/>
</dbReference>
<accession>F6S809</accession>
<evidence type="ECO:0000256" key="7">
    <source>
        <dbReference type="ARBA" id="ARBA00035187"/>
    </source>
</evidence>
<dbReference type="GO" id="GO:0004525">
    <property type="term" value="F:ribonuclease III activity"/>
    <property type="evidence" value="ECO:0007669"/>
    <property type="project" value="InterPro"/>
</dbReference>
<evidence type="ECO:0000256" key="2">
    <source>
        <dbReference type="ARBA" id="ARBA00022946"/>
    </source>
</evidence>
<evidence type="ECO:0000256" key="4">
    <source>
        <dbReference type="ARBA" id="ARBA00023128"/>
    </source>
</evidence>
<comment type="similarity">
    <text evidence="6">Belongs to the ribonuclease III family. Mitochondrion-specific ribosomal protein mL44 subfamily.</text>
</comment>
<gene>
    <name evidence="9" type="primary">LOC100176475</name>
</gene>
<sequence length="295" mass="32682">MPPRWMKHYYLALERKEEIEGPDPPLPRSSKPNWNITAELTAFKNRLDIEVPNELLVSALTEPLFNEPSTEDTGYSKLLKDGSKFVEEFVSHYVKEAFPFLTSEGRSSICDFLLLDSNIAYLALNLGYNDLLQLTGLRSSEKVLAESLVASIEAINLSEGPVAAAKFILNFLVPQLVGKDIIDDIWKPSNPMALLTESFKISGKPAPQARLIQQCGVNTVTPIYYVGLFSGKDLIAKSGAESIVLAETDAAKLALKHIYHVHTLSKSPPMGNLLNQDFLNKLFYPLIDNKTALSS</sequence>
<dbReference type="Pfam" id="PF22892">
    <property type="entry name" value="DSRM_MRPL44"/>
    <property type="match status" value="1"/>
</dbReference>
<dbReference type="GeneTree" id="ENSGT00390000016956"/>
<dbReference type="Gene3D" id="1.10.1520.10">
    <property type="entry name" value="Ribonuclease III domain"/>
    <property type="match status" value="1"/>
</dbReference>
<keyword evidence="5" id="KW-0687">Ribonucleoprotein</keyword>